<keyword evidence="13" id="KW-1185">Reference proteome</keyword>
<dbReference type="NCBIfam" id="TIGR03181">
    <property type="entry name" value="PDH_E1_alph_x"/>
    <property type="match status" value="1"/>
</dbReference>
<comment type="function">
    <text evidence="8 10">The pyruvate dehydrogenase complex catalyzes the overall conversion of pyruvate to acetyl-CoA and CO(2). It contains multiple copies of three enzymatic components: pyruvate dehydrogenase (E1), dihydrolipoamide acetyltransferase (E2) and lipoamide dehydrogenase (E3).</text>
</comment>
<comment type="catalytic activity">
    <reaction evidence="9 10">
        <text>N(6)-[(R)-lipoyl]-L-lysyl-[protein] + pyruvate + H(+) = N(6)-[(R)-S(8)-acetyldihydrolipoyl]-L-lysyl-[protein] + CO2</text>
        <dbReference type="Rhea" id="RHEA:19189"/>
        <dbReference type="Rhea" id="RHEA-COMP:10474"/>
        <dbReference type="Rhea" id="RHEA-COMP:10478"/>
        <dbReference type="ChEBI" id="CHEBI:15361"/>
        <dbReference type="ChEBI" id="CHEBI:15378"/>
        <dbReference type="ChEBI" id="CHEBI:16526"/>
        <dbReference type="ChEBI" id="CHEBI:83099"/>
        <dbReference type="ChEBI" id="CHEBI:83111"/>
        <dbReference type="EC" id="1.2.4.1"/>
    </reaction>
</comment>
<dbReference type="GO" id="GO:0009083">
    <property type="term" value="P:branched-chain amino acid catabolic process"/>
    <property type="evidence" value="ECO:0007669"/>
    <property type="project" value="TreeGrafter"/>
</dbReference>
<dbReference type="RefSeq" id="WP_099577559.1">
    <property type="nucleotide sequence ID" value="NZ_MJBI02000001.1"/>
</dbReference>
<organism evidence="12 13">
    <name type="scientific">Macrococcoides goetzii</name>
    <dbReference type="NCBI Taxonomy" id="1891097"/>
    <lineage>
        <taxon>Bacteria</taxon>
        <taxon>Bacillati</taxon>
        <taxon>Bacillota</taxon>
        <taxon>Bacilli</taxon>
        <taxon>Bacillales</taxon>
        <taxon>Staphylococcaceae</taxon>
        <taxon>Macrococcoides</taxon>
    </lineage>
</organism>
<reference evidence="12 13" key="1">
    <citation type="journal article" date="2018" name="Front. Microbiol.">
        <title>Description and Comparative Genomics of Macrococcus caseolyticus subsp. hominis subsp. nov., Macrococcus goetzii sp. nov., Macrococcus epidermidis sp. nov., and Macrococcus bohemicus sp. nov., Novel Macrococci From Human Clinical Material With Virulence Potential and Suspected Uptake of Foreign DNA by Natural Transformation.</title>
        <authorList>
            <person name="Maslanova I."/>
            <person name="Wertheimer Z."/>
            <person name="Sedlacek I."/>
            <person name="Svec P."/>
            <person name="Indrakova A."/>
            <person name="Kovarovic V."/>
            <person name="Schumann P."/>
            <person name="Sproer C."/>
            <person name="Kralova S."/>
            <person name="Sedo O."/>
            <person name="Kristofova L."/>
            <person name="Vrbovska V."/>
            <person name="Fuzik T."/>
            <person name="Petras P."/>
            <person name="Zdrahal Z."/>
            <person name="Ruzickova V."/>
            <person name="Doskar J."/>
            <person name="Pantucek R."/>
        </authorList>
    </citation>
    <scope>NUCLEOTIDE SEQUENCE [LARGE SCALE GENOMIC DNA]</scope>
    <source>
        <strain evidence="12 13">CCM 4927</strain>
    </source>
</reference>
<protein>
    <recommendedName>
        <fullName evidence="4 10">Pyruvate dehydrogenase E1 component subunit alpha</fullName>
        <ecNumber evidence="3 10">1.2.4.1</ecNumber>
    </recommendedName>
</protein>
<dbReference type="GO" id="GO:0004739">
    <property type="term" value="F:pyruvate dehydrogenase (acetyl-transferring) activity"/>
    <property type="evidence" value="ECO:0007669"/>
    <property type="project" value="UniProtKB-UniRule"/>
</dbReference>
<evidence type="ECO:0000313" key="12">
    <source>
        <dbReference type="EMBL" id="RAI82887.1"/>
    </source>
</evidence>
<evidence type="ECO:0000256" key="9">
    <source>
        <dbReference type="ARBA" id="ARBA00051231"/>
    </source>
</evidence>
<accession>A0A364JPJ3</accession>
<comment type="subunit">
    <text evidence="2 10">Heterodimer of an alpha and a beta chain.</text>
</comment>
<dbReference type="InterPro" id="IPR017596">
    <property type="entry name" value="PdhA/BkdA"/>
</dbReference>
<dbReference type="PANTHER" id="PTHR43380:SF1">
    <property type="entry name" value="2-OXOISOVALERATE DEHYDROGENASE SUBUNIT ALPHA, MITOCHONDRIAL"/>
    <property type="match status" value="1"/>
</dbReference>
<gene>
    <name evidence="12" type="primary">pdhA</name>
    <name evidence="12" type="ORF">BFS35_004165</name>
</gene>
<evidence type="ECO:0000256" key="6">
    <source>
        <dbReference type="ARBA" id="ARBA00023052"/>
    </source>
</evidence>
<name>A0A364JPJ3_9STAP</name>
<keyword evidence="5 10" id="KW-0560">Oxidoreductase</keyword>
<proteinExistence type="predicted"/>
<dbReference type="Proteomes" id="UP000229523">
    <property type="component" value="Unassembled WGS sequence"/>
</dbReference>
<evidence type="ECO:0000256" key="5">
    <source>
        <dbReference type="ARBA" id="ARBA00023002"/>
    </source>
</evidence>
<dbReference type="PANTHER" id="PTHR43380">
    <property type="entry name" value="2-OXOISOVALERATE DEHYDROGENASE SUBUNIT ALPHA, MITOCHONDRIAL"/>
    <property type="match status" value="1"/>
</dbReference>
<evidence type="ECO:0000256" key="10">
    <source>
        <dbReference type="RuleBase" id="RU366007"/>
    </source>
</evidence>
<dbReference type="EC" id="1.2.4.1" evidence="3 10"/>
<sequence length="368" mass="40994">MTIKLSDVNFSKTFEDYATPFDMVQVLDPEGKVVDQETIETLSDEELVKIMEDIVWGRTLDERTILLNRQGALGNYATAGGQEASQLASITAITRDDFFVPTYRDIGALIKHGLPMYKAFLWYKGHVGGNQYDQDFHAYIPQVMVGGTLPPAAGVAMGKKFNGSKSVVLTFCGDGATSQGDFYEGLNFAGAYKAPLITIIQNNGYGISVPTSKQTAAQTLAQKGVGVGVPAIRVDGMDPVAMYAAVKNARAYALEGNGPVLIEAMTYRFGPHTMSDDPKRYRTDEEVEVWRAKDPLKRLRNYLTEKGLWNEEKELEVYEACKQEVKEAMSQMAKEPAQKVSDFLKNMYEVPPQNIQEQIAYYERKEQQ</sequence>
<evidence type="ECO:0000256" key="7">
    <source>
        <dbReference type="ARBA" id="ARBA00023317"/>
    </source>
</evidence>
<dbReference type="SUPFAM" id="SSF52518">
    <property type="entry name" value="Thiamin diphosphate-binding fold (THDP-binding)"/>
    <property type="match status" value="1"/>
</dbReference>
<evidence type="ECO:0000313" key="13">
    <source>
        <dbReference type="Proteomes" id="UP000229523"/>
    </source>
</evidence>
<keyword evidence="6 10" id="KW-0786">Thiamine pyrophosphate</keyword>
<comment type="cofactor">
    <cofactor evidence="1 10">
        <name>thiamine diphosphate</name>
        <dbReference type="ChEBI" id="CHEBI:58937"/>
    </cofactor>
</comment>
<evidence type="ECO:0000256" key="8">
    <source>
        <dbReference type="ARBA" id="ARBA00025211"/>
    </source>
</evidence>
<dbReference type="Pfam" id="PF00676">
    <property type="entry name" value="E1_dh"/>
    <property type="match status" value="1"/>
</dbReference>
<evidence type="ECO:0000256" key="3">
    <source>
        <dbReference type="ARBA" id="ARBA00012281"/>
    </source>
</evidence>
<comment type="caution">
    <text evidence="12">The sequence shown here is derived from an EMBL/GenBank/DDBJ whole genome shotgun (WGS) entry which is preliminary data.</text>
</comment>
<dbReference type="InterPro" id="IPR001017">
    <property type="entry name" value="DH_E1"/>
</dbReference>
<feature type="domain" description="Dehydrogenase E1 component" evidence="11">
    <location>
        <begin position="55"/>
        <end position="340"/>
    </location>
</feature>
<dbReference type="InterPro" id="IPR029061">
    <property type="entry name" value="THDP-binding"/>
</dbReference>
<dbReference type="EMBL" id="MJBI02000001">
    <property type="protein sequence ID" value="RAI82887.1"/>
    <property type="molecule type" value="Genomic_DNA"/>
</dbReference>
<dbReference type="InterPro" id="IPR050771">
    <property type="entry name" value="Alpha-ketoacid_DH_E1_comp"/>
</dbReference>
<evidence type="ECO:0000256" key="1">
    <source>
        <dbReference type="ARBA" id="ARBA00001964"/>
    </source>
</evidence>
<keyword evidence="7 10" id="KW-0670">Pyruvate</keyword>
<dbReference type="CDD" id="cd02000">
    <property type="entry name" value="TPP_E1_PDC_ADC_BCADC"/>
    <property type="match status" value="1"/>
</dbReference>
<dbReference type="AlphaFoldDB" id="A0A364JPJ3"/>
<dbReference type="Gene3D" id="3.40.50.970">
    <property type="match status" value="1"/>
</dbReference>
<evidence type="ECO:0000256" key="4">
    <source>
        <dbReference type="ARBA" id="ARBA00014159"/>
    </source>
</evidence>
<evidence type="ECO:0000259" key="11">
    <source>
        <dbReference type="Pfam" id="PF00676"/>
    </source>
</evidence>
<evidence type="ECO:0000256" key="2">
    <source>
        <dbReference type="ARBA" id="ARBA00011870"/>
    </source>
</evidence>